<dbReference type="GO" id="GO:0003700">
    <property type="term" value="F:DNA-binding transcription factor activity"/>
    <property type="evidence" value="ECO:0007669"/>
    <property type="project" value="TreeGrafter"/>
</dbReference>
<dbReference type="RefSeq" id="WP_124927135.1">
    <property type="nucleotide sequence ID" value="NZ_BMOH01000003.1"/>
</dbReference>
<evidence type="ECO:0000313" key="7">
    <source>
        <dbReference type="Proteomes" id="UP000267535"/>
    </source>
</evidence>
<dbReference type="Pfam" id="PF01614">
    <property type="entry name" value="IclR_C"/>
    <property type="match status" value="1"/>
</dbReference>
<dbReference type="EMBL" id="RQXV01000009">
    <property type="protein sequence ID" value="RRC98040.1"/>
    <property type="molecule type" value="Genomic_DNA"/>
</dbReference>
<dbReference type="Pfam" id="PF09339">
    <property type="entry name" value="HTH_IclR"/>
    <property type="match status" value="1"/>
</dbReference>
<dbReference type="GO" id="GO:0003677">
    <property type="term" value="F:DNA binding"/>
    <property type="evidence" value="ECO:0007669"/>
    <property type="project" value="UniProtKB-KW"/>
</dbReference>
<dbReference type="Proteomes" id="UP000267535">
    <property type="component" value="Unassembled WGS sequence"/>
</dbReference>
<evidence type="ECO:0000259" key="4">
    <source>
        <dbReference type="PROSITE" id="PS51077"/>
    </source>
</evidence>
<keyword evidence="3" id="KW-0804">Transcription</keyword>
<dbReference type="SUPFAM" id="SSF46785">
    <property type="entry name" value="Winged helix' DNA-binding domain"/>
    <property type="match status" value="1"/>
</dbReference>
<evidence type="ECO:0000259" key="5">
    <source>
        <dbReference type="PROSITE" id="PS51078"/>
    </source>
</evidence>
<protein>
    <recommendedName>
        <fullName evidence="8">Transcriptional regulator</fullName>
    </recommendedName>
</protein>
<dbReference type="PROSITE" id="PS51077">
    <property type="entry name" value="HTH_ICLR"/>
    <property type="match status" value="1"/>
</dbReference>
<dbReference type="InterPro" id="IPR050707">
    <property type="entry name" value="HTH_MetabolicPath_Reg"/>
</dbReference>
<organism evidence="6 7">
    <name type="scientific">Amphritea balenae</name>
    <dbReference type="NCBI Taxonomy" id="452629"/>
    <lineage>
        <taxon>Bacteria</taxon>
        <taxon>Pseudomonadati</taxon>
        <taxon>Pseudomonadota</taxon>
        <taxon>Gammaproteobacteria</taxon>
        <taxon>Oceanospirillales</taxon>
        <taxon>Oceanospirillaceae</taxon>
        <taxon>Amphritea</taxon>
    </lineage>
</organism>
<evidence type="ECO:0008006" key="8">
    <source>
        <dbReference type="Google" id="ProtNLM"/>
    </source>
</evidence>
<evidence type="ECO:0000256" key="3">
    <source>
        <dbReference type="ARBA" id="ARBA00023163"/>
    </source>
</evidence>
<dbReference type="InterPro" id="IPR036388">
    <property type="entry name" value="WH-like_DNA-bd_sf"/>
</dbReference>
<accession>A0A3P1SLZ3</accession>
<feature type="domain" description="HTH iclR-type" evidence="4">
    <location>
        <begin position="5"/>
        <end position="66"/>
    </location>
</feature>
<evidence type="ECO:0000256" key="2">
    <source>
        <dbReference type="ARBA" id="ARBA00023125"/>
    </source>
</evidence>
<dbReference type="PROSITE" id="PS51078">
    <property type="entry name" value="ICLR_ED"/>
    <property type="match status" value="1"/>
</dbReference>
<dbReference type="AlphaFoldDB" id="A0A3P1SLZ3"/>
<keyword evidence="2" id="KW-0238">DNA-binding</keyword>
<keyword evidence="7" id="KW-1185">Reference proteome</keyword>
<dbReference type="SUPFAM" id="SSF55781">
    <property type="entry name" value="GAF domain-like"/>
    <property type="match status" value="1"/>
</dbReference>
<keyword evidence="1" id="KW-0805">Transcription regulation</keyword>
<dbReference type="PANTHER" id="PTHR30136:SF23">
    <property type="entry name" value="DNA-BINDING TRANSCRIPTIONAL ACTIVATOR MHPR"/>
    <property type="match status" value="1"/>
</dbReference>
<comment type="caution">
    <text evidence="6">The sequence shown here is derived from an EMBL/GenBank/DDBJ whole genome shotgun (WGS) entry which is preliminary data.</text>
</comment>
<dbReference type="PANTHER" id="PTHR30136">
    <property type="entry name" value="HELIX-TURN-HELIX TRANSCRIPTIONAL REGULATOR, ICLR FAMILY"/>
    <property type="match status" value="1"/>
</dbReference>
<feature type="domain" description="IclR-ED" evidence="5">
    <location>
        <begin position="67"/>
        <end position="256"/>
    </location>
</feature>
<dbReference type="InterPro" id="IPR036390">
    <property type="entry name" value="WH_DNA-bd_sf"/>
</dbReference>
<dbReference type="InterPro" id="IPR005471">
    <property type="entry name" value="Tscrpt_reg_IclR_N"/>
</dbReference>
<dbReference type="Gene3D" id="3.30.450.40">
    <property type="match status" value="1"/>
</dbReference>
<dbReference type="OrthoDB" id="9807558at2"/>
<proteinExistence type="predicted"/>
<name>A0A3P1SLZ3_9GAMM</name>
<evidence type="ECO:0000313" key="6">
    <source>
        <dbReference type="EMBL" id="RRC98040.1"/>
    </source>
</evidence>
<gene>
    <name evidence="6" type="ORF">EHS89_15820</name>
</gene>
<sequence>MEKQIRVLSRGLQVVECIRQEAPVSLSKLSQTTALPKSTLLRILNTLQHHGWVYRGLSDEFYRLSFRLRCLTDNLLAADALAEAAGPILDELKSDLFWPSYVAVRRGLFMEVVERTRKKQVVAVRPEVVGVKAGILRSALGHAYLAFCSETERSEIIERVIAAGGEPGTLAADKAWLDTMLQRVRQHGYGLRKPHEWPAPAHAQGAIAVPVFLHGRIKACINIAWPGDAVEQALIESQYYPRLREAADRLSAVLENDNPAV</sequence>
<dbReference type="SMART" id="SM00346">
    <property type="entry name" value="HTH_ICLR"/>
    <property type="match status" value="1"/>
</dbReference>
<dbReference type="InterPro" id="IPR014757">
    <property type="entry name" value="Tscrpt_reg_IclR_C"/>
</dbReference>
<reference evidence="6 7" key="1">
    <citation type="submission" date="2018-11" db="EMBL/GenBank/DDBJ databases">
        <title>The draft genome sequence of Amphritea balenae JAMM 1525T.</title>
        <authorList>
            <person name="Fang Z."/>
            <person name="Zhang Y."/>
            <person name="Han X."/>
        </authorList>
    </citation>
    <scope>NUCLEOTIDE SEQUENCE [LARGE SCALE GENOMIC DNA]</scope>
    <source>
        <strain evidence="6 7">JAMM 1525</strain>
    </source>
</reference>
<dbReference type="GO" id="GO:0045892">
    <property type="term" value="P:negative regulation of DNA-templated transcription"/>
    <property type="evidence" value="ECO:0007669"/>
    <property type="project" value="TreeGrafter"/>
</dbReference>
<dbReference type="InterPro" id="IPR029016">
    <property type="entry name" value="GAF-like_dom_sf"/>
</dbReference>
<evidence type="ECO:0000256" key="1">
    <source>
        <dbReference type="ARBA" id="ARBA00023015"/>
    </source>
</evidence>
<dbReference type="Gene3D" id="1.10.10.10">
    <property type="entry name" value="Winged helix-like DNA-binding domain superfamily/Winged helix DNA-binding domain"/>
    <property type="match status" value="1"/>
</dbReference>